<feature type="compositionally biased region" description="Low complexity" evidence="1">
    <location>
        <begin position="47"/>
        <end position="60"/>
    </location>
</feature>
<dbReference type="AlphaFoldDB" id="A0A2P2LIP2"/>
<protein>
    <submittedName>
        <fullName evidence="2">Type I inositol 1 4 5-trisphosphate 5-phosphatase 1 isoform X1</fullName>
    </submittedName>
</protein>
<feature type="region of interest" description="Disordered" evidence="1">
    <location>
        <begin position="47"/>
        <end position="77"/>
    </location>
</feature>
<evidence type="ECO:0000313" key="2">
    <source>
        <dbReference type="EMBL" id="MBX17858.1"/>
    </source>
</evidence>
<sequence length="77" mass="8806">MKSGYKNHRRQPERSRAETCCCLGSWCVQFFWPRVILRKWLNISTSDSDYSADTDSGSDYNSDSASDTEGTLVHTYS</sequence>
<feature type="compositionally biased region" description="Polar residues" evidence="1">
    <location>
        <begin position="61"/>
        <end position="77"/>
    </location>
</feature>
<reference evidence="2" key="1">
    <citation type="submission" date="2018-02" db="EMBL/GenBank/DDBJ databases">
        <title>Rhizophora mucronata_Transcriptome.</title>
        <authorList>
            <person name="Meera S.P."/>
            <person name="Sreeshan A."/>
            <person name="Augustine A."/>
        </authorList>
    </citation>
    <scope>NUCLEOTIDE SEQUENCE</scope>
    <source>
        <tissue evidence="2">Leaf</tissue>
    </source>
</reference>
<organism evidence="2">
    <name type="scientific">Rhizophora mucronata</name>
    <name type="common">Asiatic mangrove</name>
    <dbReference type="NCBI Taxonomy" id="61149"/>
    <lineage>
        <taxon>Eukaryota</taxon>
        <taxon>Viridiplantae</taxon>
        <taxon>Streptophyta</taxon>
        <taxon>Embryophyta</taxon>
        <taxon>Tracheophyta</taxon>
        <taxon>Spermatophyta</taxon>
        <taxon>Magnoliopsida</taxon>
        <taxon>eudicotyledons</taxon>
        <taxon>Gunneridae</taxon>
        <taxon>Pentapetalae</taxon>
        <taxon>rosids</taxon>
        <taxon>fabids</taxon>
        <taxon>Malpighiales</taxon>
        <taxon>Rhizophoraceae</taxon>
        <taxon>Rhizophora</taxon>
    </lineage>
</organism>
<accession>A0A2P2LIP2</accession>
<name>A0A2P2LIP2_RHIMU</name>
<evidence type="ECO:0000256" key="1">
    <source>
        <dbReference type="SAM" id="MobiDB-lite"/>
    </source>
</evidence>
<proteinExistence type="predicted"/>
<dbReference type="EMBL" id="GGEC01037374">
    <property type="protein sequence ID" value="MBX17858.1"/>
    <property type="molecule type" value="Transcribed_RNA"/>
</dbReference>